<sequence length="378" mass="41950">MFDDGQNDPDVDEEVEGASTVDDGLLDRLAKQLHYANLVYEAAEDPKILDMLQEDGFGLNFFKKEAEWDNEGAHKPAFFVATNTEAKQLLVSIRGTSDMQDVMADIVAVPEEYDGTGKQAHSGMGQAAAWMLERILPLAQALSKAGYTIILTGHSLGAGAAALLGLSLKNRGIKQVEAYGFATPPCMAGELAQQCDFFHSVAHRDDVVMRFCPQSLAALHKDLREYDWEAAAKDRGPHNPMLGNMSKLAKVVNKLRGMSGHEEDDPDAKGEKMEQLEQKLQEYQPLIPGKVVYAYRARPVLKATEAPDLQTALVDGSCPQLRKLHINAFMVADHLIPSYFTALGRPNPVEQRREEEQRKKEAEEEEQKRKQEQDGDDD</sequence>
<dbReference type="GO" id="GO:0046872">
    <property type="term" value="F:metal ion binding"/>
    <property type="evidence" value="ECO:0007669"/>
    <property type="project" value="UniProtKB-KW"/>
</dbReference>
<proteinExistence type="predicted"/>
<keyword evidence="5" id="KW-0812">Transmembrane</keyword>
<reference evidence="17 18" key="1">
    <citation type="journal article" date="2024" name="Nat. Commun.">
        <title>Phylogenomics reveals the evolutionary origins of lichenization in chlorophyte algae.</title>
        <authorList>
            <person name="Puginier C."/>
            <person name="Libourel C."/>
            <person name="Otte J."/>
            <person name="Skaloud P."/>
            <person name="Haon M."/>
            <person name="Grisel S."/>
            <person name="Petersen M."/>
            <person name="Berrin J.G."/>
            <person name="Delaux P.M."/>
            <person name="Dal Grande F."/>
            <person name="Keller J."/>
        </authorList>
    </citation>
    <scope>NUCLEOTIDE SEQUENCE [LARGE SCALE GENOMIC DNA]</scope>
    <source>
        <strain evidence="17 18">SAG 2036</strain>
    </source>
</reference>
<dbReference type="EMBL" id="JALJOQ010000007">
    <property type="protein sequence ID" value="KAK9812348.1"/>
    <property type="molecule type" value="Genomic_DNA"/>
</dbReference>
<accession>A0AAW1PW11</accession>
<evidence type="ECO:0000256" key="5">
    <source>
        <dbReference type="ARBA" id="ARBA00022692"/>
    </source>
</evidence>
<dbReference type="Proteomes" id="UP001465755">
    <property type="component" value="Unassembled WGS sequence"/>
</dbReference>
<dbReference type="PANTHER" id="PTHR45792">
    <property type="entry name" value="DIACYLGLYCEROL LIPASE HOMOLOG-RELATED"/>
    <property type="match status" value="1"/>
</dbReference>
<evidence type="ECO:0000256" key="12">
    <source>
        <dbReference type="ARBA" id="ARBA00023136"/>
    </source>
</evidence>
<evidence type="ECO:0000256" key="7">
    <source>
        <dbReference type="ARBA" id="ARBA00022801"/>
    </source>
</evidence>
<evidence type="ECO:0000256" key="8">
    <source>
        <dbReference type="ARBA" id="ARBA00022837"/>
    </source>
</evidence>
<feature type="compositionally biased region" description="Basic and acidic residues" evidence="15">
    <location>
        <begin position="350"/>
        <end position="378"/>
    </location>
</feature>
<dbReference type="CDD" id="cd00519">
    <property type="entry name" value="Lipase_3"/>
    <property type="match status" value="1"/>
</dbReference>
<evidence type="ECO:0000313" key="18">
    <source>
        <dbReference type="Proteomes" id="UP001465755"/>
    </source>
</evidence>
<comment type="caution">
    <text evidence="17">The sequence shown here is derived from an EMBL/GenBank/DDBJ whole genome shotgun (WGS) entry which is preliminary data.</text>
</comment>
<organism evidence="17 18">
    <name type="scientific">Symbiochloris irregularis</name>
    <dbReference type="NCBI Taxonomy" id="706552"/>
    <lineage>
        <taxon>Eukaryota</taxon>
        <taxon>Viridiplantae</taxon>
        <taxon>Chlorophyta</taxon>
        <taxon>core chlorophytes</taxon>
        <taxon>Trebouxiophyceae</taxon>
        <taxon>Trebouxiales</taxon>
        <taxon>Trebouxiaceae</taxon>
        <taxon>Symbiochloris</taxon>
    </lineage>
</organism>
<evidence type="ECO:0000259" key="16">
    <source>
        <dbReference type="Pfam" id="PF01764"/>
    </source>
</evidence>
<dbReference type="SUPFAM" id="SSF53474">
    <property type="entry name" value="alpha/beta-Hydrolases"/>
    <property type="match status" value="1"/>
</dbReference>
<evidence type="ECO:0000256" key="2">
    <source>
        <dbReference type="ARBA" id="ARBA00004651"/>
    </source>
</evidence>
<comment type="cofactor">
    <cofactor evidence="1">
        <name>Ca(2+)</name>
        <dbReference type="ChEBI" id="CHEBI:29108"/>
    </cofactor>
</comment>
<dbReference type="GO" id="GO:0016298">
    <property type="term" value="F:lipase activity"/>
    <property type="evidence" value="ECO:0007669"/>
    <property type="project" value="TreeGrafter"/>
</dbReference>
<keyword evidence="4" id="KW-0597">Phosphoprotein</keyword>
<comment type="subcellular location">
    <subcellularLocation>
        <location evidence="2">Cell membrane</location>
        <topology evidence="2">Multi-pass membrane protein</topology>
    </subcellularLocation>
</comment>
<evidence type="ECO:0000256" key="15">
    <source>
        <dbReference type="SAM" id="MobiDB-lite"/>
    </source>
</evidence>
<keyword evidence="8" id="KW-0106">Calcium</keyword>
<keyword evidence="7" id="KW-0378">Hydrolase</keyword>
<keyword evidence="18" id="KW-1185">Reference proteome</keyword>
<evidence type="ECO:0000256" key="10">
    <source>
        <dbReference type="ARBA" id="ARBA00022989"/>
    </source>
</evidence>
<keyword evidence="12" id="KW-0472">Membrane</keyword>
<dbReference type="PANTHER" id="PTHR45792:SF8">
    <property type="entry name" value="DIACYLGLYCEROL LIPASE-ALPHA"/>
    <property type="match status" value="1"/>
</dbReference>
<dbReference type="EC" id="3.1.1.116" evidence="14"/>
<dbReference type="InterPro" id="IPR052214">
    <property type="entry name" value="DAG_Lipase-Related"/>
</dbReference>
<dbReference type="InterPro" id="IPR002921">
    <property type="entry name" value="Fungal_lipase-type"/>
</dbReference>
<evidence type="ECO:0000256" key="6">
    <source>
        <dbReference type="ARBA" id="ARBA00022723"/>
    </source>
</evidence>
<evidence type="ECO:0000256" key="13">
    <source>
        <dbReference type="ARBA" id="ARBA00024531"/>
    </source>
</evidence>
<dbReference type="InterPro" id="IPR029058">
    <property type="entry name" value="AB_hydrolase_fold"/>
</dbReference>
<keyword evidence="3" id="KW-1003">Cell membrane</keyword>
<keyword evidence="9" id="KW-0442">Lipid degradation</keyword>
<evidence type="ECO:0000256" key="3">
    <source>
        <dbReference type="ARBA" id="ARBA00022475"/>
    </source>
</evidence>
<dbReference type="AlphaFoldDB" id="A0AAW1PW11"/>
<dbReference type="Pfam" id="PF01764">
    <property type="entry name" value="Lipase_3"/>
    <property type="match status" value="1"/>
</dbReference>
<protein>
    <recommendedName>
        <fullName evidence="14">sn-1-specific diacylglycerol lipase</fullName>
        <ecNumber evidence="14">3.1.1.116</ecNumber>
    </recommendedName>
</protein>
<feature type="domain" description="Fungal lipase-type" evidence="16">
    <location>
        <begin position="91"/>
        <end position="214"/>
    </location>
</feature>
<feature type="region of interest" description="Disordered" evidence="15">
    <location>
        <begin position="342"/>
        <end position="378"/>
    </location>
</feature>
<evidence type="ECO:0000256" key="1">
    <source>
        <dbReference type="ARBA" id="ARBA00001913"/>
    </source>
</evidence>
<name>A0AAW1PW11_9CHLO</name>
<keyword evidence="10" id="KW-1133">Transmembrane helix</keyword>
<dbReference type="GO" id="GO:0016042">
    <property type="term" value="P:lipid catabolic process"/>
    <property type="evidence" value="ECO:0007669"/>
    <property type="project" value="UniProtKB-KW"/>
</dbReference>
<evidence type="ECO:0000256" key="9">
    <source>
        <dbReference type="ARBA" id="ARBA00022963"/>
    </source>
</evidence>
<dbReference type="GO" id="GO:0005886">
    <property type="term" value="C:plasma membrane"/>
    <property type="evidence" value="ECO:0007669"/>
    <property type="project" value="UniProtKB-SubCell"/>
</dbReference>
<keyword evidence="6" id="KW-0479">Metal-binding</keyword>
<comment type="catalytic activity">
    <reaction evidence="13">
        <text>a 1,2-diacyl-sn-glycerol + H2O = a 2-acylglycerol + a fatty acid + H(+)</text>
        <dbReference type="Rhea" id="RHEA:33275"/>
        <dbReference type="ChEBI" id="CHEBI:15377"/>
        <dbReference type="ChEBI" id="CHEBI:15378"/>
        <dbReference type="ChEBI" id="CHEBI:17389"/>
        <dbReference type="ChEBI" id="CHEBI:17815"/>
        <dbReference type="ChEBI" id="CHEBI:28868"/>
        <dbReference type="EC" id="3.1.1.116"/>
    </reaction>
    <physiologicalReaction direction="left-to-right" evidence="13">
        <dbReference type="Rhea" id="RHEA:33276"/>
    </physiologicalReaction>
</comment>
<dbReference type="Gene3D" id="3.40.50.1820">
    <property type="entry name" value="alpha/beta hydrolase"/>
    <property type="match status" value="1"/>
</dbReference>
<evidence type="ECO:0000256" key="11">
    <source>
        <dbReference type="ARBA" id="ARBA00023098"/>
    </source>
</evidence>
<evidence type="ECO:0000256" key="14">
    <source>
        <dbReference type="ARBA" id="ARBA00026104"/>
    </source>
</evidence>
<evidence type="ECO:0000256" key="4">
    <source>
        <dbReference type="ARBA" id="ARBA00022553"/>
    </source>
</evidence>
<gene>
    <name evidence="17" type="ORF">WJX73_004270</name>
</gene>
<keyword evidence="11" id="KW-0443">Lipid metabolism</keyword>
<evidence type="ECO:0000313" key="17">
    <source>
        <dbReference type="EMBL" id="KAK9812348.1"/>
    </source>
</evidence>